<dbReference type="AlphaFoldDB" id="A0A137NSX2"/>
<reference evidence="3 4" key="1">
    <citation type="journal article" date="2015" name="Genome Biol. Evol.">
        <title>Phylogenomic analyses indicate that early fungi evolved digesting cell walls of algal ancestors of land plants.</title>
        <authorList>
            <person name="Chang Y."/>
            <person name="Wang S."/>
            <person name="Sekimoto S."/>
            <person name="Aerts A.L."/>
            <person name="Choi C."/>
            <person name="Clum A."/>
            <person name="LaButti K.M."/>
            <person name="Lindquist E.A."/>
            <person name="Yee Ngan C."/>
            <person name="Ohm R.A."/>
            <person name="Salamov A.A."/>
            <person name="Grigoriev I.V."/>
            <person name="Spatafora J.W."/>
            <person name="Berbee M.L."/>
        </authorList>
    </citation>
    <scope>NUCLEOTIDE SEQUENCE [LARGE SCALE GENOMIC DNA]</scope>
    <source>
        <strain evidence="3 4">NRRL 28638</strain>
    </source>
</reference>
<evidence type="ECO:0000256" key="1">
    <source>
        <dbReference type="SAM" id="SignalP"/>
    </source>
</evidence>
<keyword evidence="1" id="KW-0732">Signal</keyword>
<sequence>MKYFLTILFATIFGLSTTVSARLTTNPLIGKTLKFSYPKEGYEYISKYLNETHLEWKILKTPDNQPVRTGTEAYTFRKIAKNIYFISWSEANGTDVIHIIDMNESKIFAHITFKDEQNPDGRRKKLNREGFVIDQT</sequence>
<feature type="signal peptide" evidence="1">
    <location>
        <begin position="1"/>
        <end position="21"/>
    </location>
</feature>
<protein>
    <recommendedName>
        <fullName evidence="2">MoaF-like domain-containing protein</fullName>
    </recommendedName>
</protein>
<evidence type="ECO:0000313" key="4">
    <source>
        <dbReference type="Proteomes" id="UP000070444"/>
    </source>
</evidence>
<keyword evidence="4" id="KW-1185">Reference proteome</keyword>
<feature type="domain" description="MoaF-like" evidence="2">
    <location>
        <begin position="29"/>
        <end position="117"/>
    </location>
</feature>
<evidence type="ECO:0000259" key="2">
    <source>
        <dbReference type="Pfam" id="PF22036"/>
    </source>
</evidence>
<dbReference type="SUPFAM" id="SSF50814">
    <property type="entry name" value="Lipocalins"/>
    <property type="match status" value="1"/>
</dbReference>
<feature type="chain" id="PRO_5007294049" description="MoaF-like domain-containing protein" evidence="1">
    <location>
        <begin position="22"/>
        <end position="136"/>
    </location>
</feature>
<dbReference type="Gene3D" id="2.40.128.20">
    <property type="match status" value="1"/>
</dbReference>
<proteinExistence type="predicted"/>
<dbReference type="Pfam" id="PF22036">
    <property type="entry name" value="MoaF_like"/>
    <property type="match status" value="1"/>
</dbReference>
<gene>
    <name evidence="3" type="ORF">CONCODRAFT_74044</name>
</gene>
<dbReference type="EMBL" id="KQ964802">
    <property type="protein sequence ID" value="KXN65875.1"/>
    <property type="molecule type" value="Genomic_DNA"/>
</dbReference>
<organism evidence="3 4">
    <name type="scientific">Conidiobolus coronatus (strain ATCC 28846 / CBS 209.66 / NRRL 28638)</name>
    <name type="common">Delacroixia coronata</name>
    <dbReference type="NCBI Taxonomy" id="796925"/>
    <lineage>
        <taxon>Eukaryota</taxon>
        <taxon>Fungi</taxon>
        <taxon>Fungi incertae sedis</taxon>
        <taxon>Zoopagomycota</taxon>
        <taxon>Entomophthoromycotina</taxon>
        <taxon>Entomophthoromycetes</taxon>
        <taxon>Entomophthorales</taxon>
        <taxon>Ancylistaceae</taxon>
        <taxon>Conidiobolus</taxon>
    </lineage>
</organism>
<dbReference type="Proteomes" id="UP000070444">
    <property type="component" value="Unassembled WGS sequence"/>
</dbReference>
<dbReference type="InterPro" id="IPR012674">
    <property type="entry name" value="Calycin"/>
</dbReference>
<name>A0A137NSX2_CONC2</name>
<evidence type="ECO:0000313" key="3">
    <source>
        <dbReference type="EMBL" id="KXN65875.1"/>
    </source>
</evidence>
<dbReference type="InterPro" id="IPR053892">
    <property type="entry name" value="MoaF-like"/>
</dbReference>
<accession>A0A137NSX2</accession>